<dbReference type="Proteomes" id="UP000030764">
    <property type="component" value="Unassembled WGS sequence"/>
</dbReference>
<dbReference type="AlphaFoldDB" id="A0A085LLJ6"/>
<feature type="non-terminal residue" evidence="2">
    <location>
        <position position="183"/>
    </location>
</feature>
<protein>
    <submittedName>
        <fullName evidence="2">Uncharacterized protein</fullName>
    </submittedName>
</protein>
<evidence type="ECO:0000313" key="2">
    <source>
        <dbReference type="EMBL" id="KFD45842.1"/>
    </source>
</evidence>
<sequence>MQENYNVTTATVTKTARNRTVVNFAAPVSLSSIDGPSKGPYNLPVKRPEKCTGKPGGSQLVSSAVFASSNSPLSRPILDKSSGASSRERPECAFPVEVNMGSRQTGRPNTGARAKVLETDPGDHMDEASEGTADYSDLAAIRRELDNLRQELATLKVSGTITSGNSAARQLPVHMELGAMEKH</sequence>
<accession>A0A085LLJ6</accession>
<organism evidence="2 3">
    <name type="scientific">Trichuris suis</name>
    <name type="common">pig whipworm</name>
    <dbReference type="NCBI Taxonomy" id="68888"/>
    <lineage>
        <taxon>Eukaryota</taxon>
        <taxon>Metazoa</taxon>
        <taxon>Ecdysozoa</taxon>
        <taxon>Nematoda</taxon>
        <taxon>Enoplea</taxon>
        <taxon>Dorylaimia</taxon>
        <taxon>Trichinellida</taxon>
        <taxon>Trichuridae</taxon>
        <taxon>Trichuris</taxon>
    </lineage>
</organism>
<evidence type="ECO:0000256" key="1">
    <source>
        <dbReference type="SAM" id="MobiDB-lite"/>
    </source>
</evidence>
<proteinExistence type="predicted"/>
<feature type="region of interest" description="Disordered" evidence="1">
    <location>
        <begin position="70"/>
        <end position="91"/>
    </location>
</feature>
<dbReference type="EMBL" id="KL363417">
    <property type="protein sequence ID" value="KFD45842.1"/>
    <property type="molecule type" value="Genomic_DNA"/>
</dbReference>
<keyword evidence="3" id="KW-1185">Reference proteome</keyword>
<gene>
    <name evidence="2" type="ORF">M513_13276</name>
</gene>
<evidence type="ECO:0000313" key="3">
    <source>
        <dbReference type="Proteomes" id="UP000030764"/>
    </source>
</evidence>
<reference evidence="2 3" key="1">
    <citation type="journal article" date="2014" name="Nat. Genet.">
        <title>Genome and transcriptome of the porcine whipworm Trichuris suis.</title>
        <authorList>
            <person name="Jex A.R."/>
            <person name="Nejsum P."/>
            <person name="Schwarz E.M."/>
            <person name="Hu L."/>
            <person name="Young N.D."/>
            <person name="Hall R.S."/>
            <person name="Korhonen P.K."/>
            <person name="Liao S."/>
            <person name="Thamsborg S."/>
            <person name="Xia J."/>
            <person name="Xu P."/>
            <person name="Wang S."/>
            <person name="Scheerlinck J.P."/>
            <person name="Hofmann A."/>
            <person name="Sternberg P.W."/>
            <person name="Wang J."/>
            <person name="Gasser R.B."/>
        </authorList>
    </citation>
    <scope>NUCLEOTIDE SEQUENCE [LARGE SCALE GENOMIC DNA]</scope>
    <source>
        <strain evidence="2">DCEP-RM93M</strain>
    </source>
</reference>
<name>A0A085LLJ6_9BILA</name>